<organism evidence="2 3">
    <name type="scientific">Spiroplasma sabaudiense Ar-1343</name>
    <dbReference type="NCBI Taxonomy" id="1276257"/>
    <lineage>
        <taxon>Bacteria</taxon>
        <taxon>Bacillati</taxon>
        <taxon>Mycoplasmatota</taxon>
        <taxon>Mollicutes</taxon>
        <taxon>Entomoplasmatales</taxon>
        <taxon>Spiroplasmataceae</taxon>
        <taxon>Spiroplasma</taxon>
    </lineage>
</organism>
<evidence type="ECO:0008006" key="4">
    <source>
        <dbReference type="Google" id="ProtNLM"/>
    </source>
</evidence>
<feature type="chain" id="PRO_5004877052" description="Lipoprotein" evidence="1">
    <location>
        <begin position="24"/>
        <end position="592"/>
    </location>
</feature>
<evidence type="ECO:0000313" key="2">
    <source>
        <dbReference type="EMBL" id="AHI54287.1"/>
    </source>
</evidence>
<accession>W6AB63</accession>
<name>W6AB63_9MOLU</name>
<dbReference type="PATRIC" id="fig|1276257.3.peg.903"/>
<dbReference type="Proteomes" id="UP000019265">
    <property type="component" value="Chromosome"/>
</dbReference>
<proteinExistence type="predicted"/>
<dbReference type="HOGENOM" id="CLU_032639_0_0_14"/>
<dbReference type="OrthoDB" id="388278at2"/>
<feature type="signal peptide" evidence="1">
    <location>
        <begin position="1"/>
        <end position="23"/>
    </location>
</feature>
<dbReference type="KEGG" id="ssab:SSABA_v1c08880"/>
<sequence>MKKLLSILAVTTMVVSAPLSAVACGRNKDRVVDDYDYDLILNELISAVREIVFSNINSDLANYYFIDEEREPDLGLDFLTFKNLEKIIKDANLENEKEGIDIKVGSQEFNSITDEIKNWINWVKIQNEVQTLINSNINYRQVLYDGESPIQSFYSIEEINLKMLDKDLLRLSFAIDLPISFKDKNGNKDFEHFGSNYEINFIGIPDFADELNNIAEQVRKQLITEEVANKFEYISDSADFIKVEKGSEKDSNFSEVFEQITSEIKLENKSLTIDNSKINISSKIQGASGTGSSGWSQIDWDKNSDYRVGNLKDYFIRDKISSDELSELMTKNNSSYIKIYEPDGFKDDGVSSNAVSVYGLVYDLRSKTTFINKVEAIGTKFKIDPENENDKRVIGVIGMDVGDLYVNYQNPLNEIISFKMPNNYVFCRQKTSFNTTKELYKDFVKTTMEFNKFFYNLDSNDEDFVWRLNLPPNLPMESLKFNKKYDIRTYFDELIFSEIDNFKTNNPESKIEEYVSGYYLYGINFEVDEQGYIRFYDETKNLYVNSLSFYWKNKNSSLATKGDVFSAKSYFGYADCEGIKGEGPTKWQFILK</sequence>
<keyword evidence="1" id="KW-0732">Signal</keyword>
<dbReference type="RefSeq" id="WP_025251423.1">
    <property type="nucleotide sequence ID" value="NZ_CP006934.1"/>
</dbReference>
<evidence type="ECO:0000256" key="1">
    <source>
        <dbReference type="SAM" id="SignalP"/>
    </source>
</evidence>
<dbReference type="EMBL" id="CP006934">
    <property type="protein sequence ID" value="AHI54287.1"/>
    <property type="molecule type" value="Genomic_DNA"/>
</dbReference>
<reference evidence="2 3" key="1">
    <citation type="journal article" date="2014" name="Genome Biol. Evol.">
        <title>Molecular evolution of the substrate utilization strategies and putative virulence factors in mosquito-associated Spiroplasma species.</title>
        <authorList>
            <person name="Chang T.H."/>
            <person name="Lo W.S."/>
            <person name="Ku C."/>
            <person name="Chen L.L."/>
            <person name="Kuo C.H."/>
        </authorList>
    </citation>
    <scope>NUCLEOTIDE SEQUENCE [LARGE SCALE GENOMIC DNA]</scope>
    <source>
        <strain evidence="2">Ar-1343</strain>
    </source>
</reference>
<dbReference type="PROSITE" id="PS51257">
    <property type="entry name" value="PROKAR_LIPOPROTEIN"/>
    <property type="match status" value="1"/>
</dbReference>
<keyword evidence="3" id="KW-1185">Reference proteome</keyword>
<dbReference type="AlphaFoldDB" id="W6AB63"/>
<evidence type="ECO:0000313" key="3">
    <source>
        <dbReference type="Proteomes" id="UP000019265"/>
    </source>
</evidence>
<gene>
    <name evidence="2" type="ORF">SSABA_v1c08880</name>
</gene>
<protein>
    <recommendedName>
        <fullName evidence="4">Lipoprotein</fullName>
    </recommendedName>
</protein>